<feature type="transmembrane region" description="Helical" evidence="1">
    <location>
        <begin position="6"/>
        <end position="30"/>
    </location>
</feature>
<keyword evidence="1" id="KW-1133">Transmembrane helix</keyword>
<organism evidence="2 3">
    <name type="scientific">Lentibacillus kapialis</name>
    <dbReference type="NCBI Taxonomy" id="340214"/>
    <lineage>
        <taxon>Bacteria</taxon>
        <taxon>Bacillati</taxon>
        <taxon>Bacillota</taxon>
        <taxon>Bacilli</taxon>
        <taxon>Bacillales</taxon>
        <taxon>Bacillaceae</taxon>
        <taxon>Lentibacillus</taxon>
    </lineage>
</organism>
<keyword evidence="1" id="KW-0812">Transmembrane</keyword>
<dbReference type="AlphaFoldDB" id="A0A917PZW1"/>
<keyword evidence="1" id="KW-0472">Membrane</keyword>
<dbReference type="Proteomes" id="UP000658382">
    <property type="component" value="Unassembled WGS sequence"/>
</dbReference>
<dbReference type="Gene3D" id="1.10.1760.20">
    <property type="match status" value="1"/>
</dbReference>
<evidence type="ECO:0000313" key="3">
    <source>
        <dbReference type="Proteomes" id="UP000658382"/>
    </source>
</evidence>
<protein>
    <submittedName>
        <fullName evidence="2">ABC transporter permease</fullName>
    </submittedName>
</protein>
<feature type="transmembrane region" description="Helical" evidence="1">
    <location>
        <begin position="158"/>
        <end position="175"/>
    </location>
</feature>
<feature type="transmembrane region" description="Helical" evidence="1">
    <location>
        <begin position="101"/>
        <end position="122"/>
    </location>
</feature>
<evidence type="ECO:0000256" key="1">
    <source>
        <dbReference type="SAM" id="Phobius"/>
    </source>
</evidence>
<evidence type="ECO:0000313" key="2">
    <source>
        <dbReference type="EMBL" id="GGK02327.1"/>
    </source>
</evidence>
<keyword evidence="3" id="KW-1185">Reference proteome</keyword>
<dbReference type="RefSeq" id="WP_188633516.1">
    <property type="nucleotide sequence ID" value="NZ_BMNQ01000044.1"/>
</dbReference>
<gene>
    <name evidence="2" type="ORF">GCM10007063_25790</name>
</gene>
<comment type="caution">
    <text evidence="2">The sequence shown here is derived from an EMBL/GenBank/DDBJ whole genome shotgun (WGS) entry which is preliminary data.</text>
</comment>
<feature type="transmembrane region" description="Helical" evidence="1">
    <location>
        <begin position="128"/>
        <end position="151"/>
    </location>
</feature>
<proteinExistence type="predicted"/>
<name>A0A917PZW1_9BACI</name>
<accession>A0A917PZW1</accession>
<sequence length="200" mass="21039">MKNNKMRLMIFMIPIGIAVNFVGGQIAVLLKLPLFLDAIGTLTIGAIGGPIAGIIVGLVTCLSISITNPQTLFYVTNYVIIGFLGGYLAKKGFFSKVWKAIVSGAGIGVFAGISGSLISYFIFNGLGISGTGVIGGILMSSGFPVWAAATISNISTDLIDKIPTAIIVFLIIWNIPERTLVKLPQGRVFLKENNTSQTAG</sequence>
<reference evidence="2" key="2">
    <citation type="submission" date="2020-09" db="EMBL/GenBank/DDBJ databases">
        <authorList>
            <person name="Sun Q."/>
            <person name="Ohkuma M."/>
        </authorList>
    </citation>
    <scope>NUCLEOTIDE SEQUENCE</scope>
    <source>
        <strain evidence="2">JCM 12580</strain>
    </source>
</reference>
<feature type="transmembrane region" description="Helical" evidence="1">
    <location>
        <begin position="72"/>
        <end position="89"/>
    </location>
</feature>
<feature type="transmembrane region" description="Helical" evidence="1">
    <location>
        <begin position="42"/>
        <end position="66"/>
    </location>
</feature>
<reference evidence="2" key="1">
    <citation type="journal article" date="2014" name="Int. J. Syst. Evol. Microbiol.">
        <title>Complete genome sequence of Corynebacterium casei LMG S-19264T (=DSM 44701T), isolated from a smear-ripened cheese.</title>
        <authorList>
            <consortium name="US DOE Joint Genome Institute (JGI-PGF)"/>
            <person name="Walter F."/>
            <person name="Albersmeier A."/>
            <person name="Kalinowski J."/>
            <person name="Ruckert C."/>
        </authorList>
    </citation>
    <scope>NUCLEOTIDE SEQUENCE</scope>
    <source>
        <strain evidence="2">JCM 12580</strain>
    </source>
</reference>
<dbReference type="EMBL" id="BMNQ01000044">
    <property type="protein sequence ID" value="GGK02327.1"/>
    <property type="molecule type" value="Genomic_DNA"/>
</dbReference>